<organism evidence="1 2">
    <name type="scientific">Aspergillus melleus</name>
    <dbReference type="NCBI Taxonomy" id="138277"/>
    <lineage>
        <taxon>Eukaryota</taxon>
        <taxon>Fungi</taxon>
        <taxon>Dikarya</taxon>
        <taxon>Ascomycota</taxon>
        <taxon>Pezizomycotina</taxon>
        <taxon>Eurotiomycetes</taxon>
        <taxon>Eurotiomycetidae</taxon>
        <taxon>Eurotiales</taxon>
        <taxon>Aspergillaceae</taxon>
        <taxon>Aspergillus</taxon>
        <taxon>Aspergillus subgen. Circumdati</taxon>
    </lineage>
</organism>
<reference evidence="1 2" key="1">
    <citation type="journal article" date="2023" name="ACS Omega">
        <title>Identification of the Neoaspergillic Acid Biosynthesis Gene Cluster by Establishing an In Vitro CRISPR-Ribonucleoprotein Genetic System in Aspergillus melleus.</title>
        <authorList>
            <person name="Yuan B."/>
            <person name="Grau M.F."/>
            <person name="Murata R.M."/>
            <person name="Torok T."/>
            <person name="Venkateswaran K."/>
            <person name="Stajich J.E."/>
            <person name="Wang C.C.C."/>
        </authorList>
    </citation>
    <scope>NUCLEOTIDE SEQUENCE [LARGE SCALE GENOMIC DNA]</scope>
    <source>
        <strain evidence="1 2">IMV 1140</strain>
    </source>
</reference>
<dbReference type="Proteomes" id="UP001177260">
    <property type="component" value="Unassembled WGS sequence"/>
</dbReference>
<evidence type="ECO:0000313" key="2">
    <source>
        <dbReference type="Proteomes" id="UP001177260"/>
    </source>
</evidence>
<gene>
    <name evidence="1" type="ORF">N8T08_001690</name>
</gene>
<proteinExistence type="predicted"/>
<protein>
    <submittedName>
        <fullName evidence="1">Uncharacterized protein</fullName>
    </submittedName>
</protein>
<evidence type="ECO:0000313" key="1">
    <source>
        <dbReference type="EMBL" id="KAK1138901.1"/>
    </source>
</evidence>
<name>A0ACC3AN76_9EURO</name>
<accession>A0ACC3AN76</accession>
<comment type="caution">
    <text evidence="1">The sequence shown here is derived from an EMBL/GenBank/DDBJ whole genome shotgun (WGS) entry which is preliminary data.</text>
</comment>
<dbReference type="EMBL" id="JAOPJF010000124">
    <property type="protein sequence ID" value="KAK1138901.1"/>
    <property type="molecule type" value="Genomic_DNA"/>
</dbReference>
<sequence length="251" mass="27444">MNILTPSAHGIEARASGQGGEKTAPSPYLVDWYNNNDPGNPQNWSGWRKAFVTFQICIYTLAVYMGSAIHTPSEAGVRDLRHGPLIFSPLSEIPAIGRNWPCIGFFGSPALATGAALVADIYPMILLPYAVCLWAMAATSGPALGPVISGFSVPAESWRWSLWEILWLAGRVLVVMIPFTRDSSHNILRRAQRLRKLTGNSGLRSRSELLQATMTARDVAFEALVRPMQLMIMDPAIGYIAGYAALCYAIY</sequence>
<keyword evidence="2" id="KW-1185">Reference proteome</keyword>